<dbReference type="InterPro" id="IPR027417">
    <property type="entry name" value="P-loop_NTPase"/>
</dbReference>
<dbReference type="InterPro" id="IPR036640">
    <property type="entry name" value="ABC1_TM_sf"/>
</dbReference>
<keyword evidence="5" id="KW-0547">Nucleotide-binding</keyword>
<keyword evidence="4 11" id="KW-0812">Transmembrane</keyword>
<dbReference type="PROSITE" id="PS00211">
    <property type="entry name" value="ABC_TRANSPORTER_1"/>
    <property type="match status" value="1"/>
</dbReference>
<keyword evidence="9 11" id="KW-0472">Membrane</keyword>
<dbReference type="CDD" id="cd03249">
    <property type="entry name" value="ABC_MTABC3_MDL1_MDL2"/>
    <property type="match status" value="1"/>
</dbReference>
<keyword evidence="15" id="KW-1185">Reference proteome</keyword>
<dbReference type="GO" id="GO:0016887">
    <property type="term" value="F:ATP hydrolysis activity"/>
    <property type="evidence" value="ECO:0007669"/>
    <property type="project" value="InterPro"/>
</dbReference>
<evidence type="ECO:0000256" key="7">
    <source>
        <dbReference type="ARBA" id="ARBA00022967"/>
    </source>
</evidence>
<evidence type="ECO:0000259" key="13">
    <source>
        <dbReference type="PROSITE" id="PS50929"/>
    </source>
</evidence>
<evidence type="ECO:0000256" key="4">
    <source>
        <dbReference type="ARBA" id="ARBA00022692"/>
    </source>
</evidence>
<evidence type="ECO:0000256" key="9">
    <source>
        <dbReference type="ARBA" id="ARBA00023136"/>
    </source>
</evidence>
<evidence type="ECO:0000313" key="14">
    <source>
        <dbReference type="EMBL" id="OHS94474.1"/>
    </source>
</evidence>
<dbReference type="Gene3D" id="1.20.1560.10">
    <property type="entry name" value="ABC transporter type 1, transmembrane domain"/>
    <property type="match status" value="1"/>
</dbReference>
<dbReference type="AlphaFoldDB" id="A0A1J4J5E8"/>
<dbReference type="GO" id="GO:0090374">
    <property type="term" value="P:oligopeptide export from mitochondrion"/>
    <property type="evidence" value="ECO:0007669"/>
    <property type="project" value="TreeGrafter"/>
</dbReference>
<dbReference type="Pfam" id="PF00005">
    <property type="entry name" value="ABC_tran"/>
    <property type="match status" value="1"/>
</dbReference>
<dbReference type="GO" id="GO:0015421">
    <property type="term" value="F:ABC-type oligopeptide transporter activity"/>
    <property type="evidence" value="ECO:0007669"/>
    <property type="project" value="TreeGrafter"/>
</dbReference>
<accession>A0A1J4J5E8</accession>
<evidence type="ECO:0000256" key="2">
    <source>
        <dbReference type="ARBA" id="ARBA00006493"/>
    </source>
</evidence>
<feature type="transmembrane region" description="Helical" evidence="11">
    <location>
        <begin position="50"/>
        <end position="73"/>
    </location>
</feature>
<dbReference type="OrthoDB" id="6500128at2759"/>
<keyword evidence="3" id="KW-0813">Transport</keyword>
<dbReference type="InterPro" id="IPR039421">
    <property type="entry name" value="Type_1_exporter"/>
</dbReference>
<dbReference type="InterPro" id="IPR011527">
    <property type="entry name" value="ABC1_TM_dom"/>
</dbReference>
<evidence type="ECO:0000256" key="11">
    <source>
        <dbReference type="SAM" id="Phobius"/>
    </source>
</evidence>
<comment type="caution">
    <text evidence="14">The sequence shown here is derived from an EMBL/GenBank/DDBJ whole genome shotgun (WGS) entry which is preliminary data.</text>
</comment>
<dbReference type="PANTHER" id="PTHR43394">
    <property type="entry name" value="ATP-DEPENDENT PERMEASE MDL1, MITOCHONDRIAL"/>
    <property type="match status" value="1"/>
</dbReference>
<dbReference type="SUPFAM" id="SSF90123">
    <property type="entry name" value="ABC transporter transmembrane region"/>
    <property type="match status" value="1"/>
</dbReference>
<dbReference type="FunFam" id="3.40.50.300:FF:000140">
    <property type="entry name" value="Lipid A export ATP-binding/permease protein MsbA"/>
    <property type="match status" value="1"/>
</dbReference>
<evidence type="ECO:0000256" key="6">
    <source>
        <dbReference type="ARBA" id="ARBA00022840"/>
    </source>
</evidence>
<reference evidence="14" key="1">
    <citation type="submission" date="2016-10" db="EMBL/GenBank/DDBJ databases">
        <authorList>
            <person name="Benchimol M."/>
            <person name="Almeida L.G."/>
            <person name="Vasconcelos A.T."/>
            <person name="Perreira-Neves A."/>
            <person name="Rosa I.A."/>
            <person name="Tasca T."/>
            <person name="Bogo M.R."/>
            <person name="de Souza W."/>
        </authorList>
    </citation>
    <scope>NUCLEOTIDE SEQUENCE [LARGE SCALE GENOMIC DNA]</scope>
    <source>
        <strain evidence="14">K</strain>
    </source>
</reference>
<dbReference type="GeneID" id="94830538"/>
<keyword evidence="6" id="KW-0067">ATP-binding</keyword>
<dbReference type="SUPFAM" id="SSF52540">
    <property type="entry name" value="P-loop containing nucleoside triphosphate hydrolases"/>
    <property type="match status" value="1"/>
</dbReference>
<feature type="transmembrane region" description="Helical" evidence="11">
    <location>
        <begin position="93"/>
        <end position="118"/>
    </location>
</feature>
<dbReference type="CDD" id="cd18577">
    <property type="entry name" value="ABC_6TM_Pgp_ABCB1_D1_like"/>
    <property type="match status" value="1"/>
</dbReference>
<dbReference type="VEuPathDB" id="TrichDB:TRFO_11089"/>
<comment type="subcellular location">
    <subcellularLocation>
        <location evidence="1">Endomembrane system</location>
        <topology evidence="1">Multi-pass membrane protein</topology>
    </subcellularLocation>
</comment>
<evidence type="ECO:0000256" key="3">
    <source>
        <dbReference type="ARBA" id="ARBA00022448"/>
    </source>
</evidence>
<dbReference type="RefSeq" id="XP_068347611.1">
    <property type="nucleotide sequence ID" value="XM_068495834.1"/>
</dbReference>
<feature type="domain" description="ABC transporter" evidence="12">
    <location>
        <begin position="369"/>
        <end position="604"/>
    </location>
</feature>
<name>A0A1J4J5E8_9EUKA</name>
<feature type="transmembrane region" description="Helical" evidence="11">
    <location>
        <begin position="195"/>
        <end position="212"/>
    </location>
</feature>
<dbReference type="PANTHER" id="PTHR43394:SF1">
    <property type="entry name" value="ATP-BINDING CASSETTE SUB-FAMILY B MEMBER 10, MITOCHONDRIAL"/>
    <property type="match status" value="1"/>
</dbReference>
<feature type="transmembrane region" description="Helical" evidence="11">
    <location>
        <begin position="272"/>
        <end position="295"/>
    </location>
</feature>
<protein>
    <submittedName>
        <fullName evidence="14">ABC transporter family protein</fullName>
    </submittedName>
</protein>
<feature type="domain" description="ABC transmembrane type-1" evidence="13">
    <location>
        <begin position="55"/>
        <end position="327"/>
    </location>
</feature>
<dbReference type="InterPro" id="IPR017871">
    <property type="entry name" value="ABC_transporter-like_CS"/>
</dbReference>
<dbReference type="InterPro" id="IPR003593">
    <property type="entry name" value="AAA+_ATPase"/>
</dbReference>
<comment type="similarity">
    <text evidence="2">Belongs to the ABC transporter superfamily. ABCB family. MHC peptide exporter (TC 3.A.1.209) subfamily.</text>
</comment>
<sequence length="617" mass="68961">MSDSDIESMYLDESDYVPPPNNKEEFTKEEKKEARSHLYSVLFHECSAKIAVFPSLIIGAIPIVVYLVFGQILNLLADRTKNTEEKYKDLQNFGLYYIIIAVGAGFCKFLDTFLWIRLGSKLSVKIRKQLFNTMMKSEVTFFDVNPIGGILTLLSEDAQMVQDAFGTMKGEQLQYIAQFLSGIILSFVYSWRLALIALATVPVVLIFIGIFVPKVVKLSAQKFENVSKSMTIAEESLSSIRTVKTFNRESIEIKRFIEYTENSGNIEIKISLIMTAMMSLIMIVIWSMVVGNVYYGGTLVVKGVMPVGDLFSVFGFTMLGSFAILSMQGSMQSEQKAIAAGARILKLSRHQSEVQFEGGKKIENFKGHIEFKNVSFKYPTRDTYVLRNVSFDVPAGQIAAFVGHSGSGKSTVVQLLERFYDVTEGAIYLDDVDIRELDPRWLHHKIALVAQEPTLFQCSIEDNIKYGAKKATKEQVIAAAEAANARKFIEKLPHGYKEIVGEKGSSLSGGQRQRIAIARAVIKDPVILITDEATSALDAGSEKKVQNALDKVMADRTAVVVAHRLSTVRNADVIYVFDAGEIKEQGTHDELLTKGGYYYNLVQRQLTEEDHHLLKKN</sequence>
<dbReference type="Pfam" id="PF00664">
    <property type="entry name" value="ABC_membrane"/>
    <property type="match status" value="1"/>
</dbReference>
<keyword evidence="7" id="KW-1278">Translocase</keyword>
<keyword evidence="8 11" id="KW-1133">Transmembrane helix</keyword>
<dbReference type="GO" id="GO:0005743">
    <property type="term" value="C:mitochondrial inner membrane"/>
    <property type="evidence" value="ECO:0007669"/>
    <property type="project" value="TreeGrafter"/>
</dbReference>
<evidence type="ECO:0000313" key="15">
    <source>
        <dbReference type="Proteomes" id="UP000179807"/>
    </source>
</evidence>
<dbReference type="Gene3D" id="3.40.50.300">
    <property type="entry name" value="P-loop containing nucleotide triphosphate hydrolases"/>
    <property type="match status" value="1"/>
</dbReference>
<dbReference type="FunFam" id="1.20.1560.10:FF:000175">
    <property type="entry name" value="ABC transporter family protein"/>
    <property type="match status" value="1"/>
</dbReference>
<organism evidence="14 15">
    <name type="scientific">Tritrichomonas foetus</name>
    <dbReference type="NCBI Taxonomy" id="1144522"/>
    <lineage>
        <taxon>Eukaryota</taxon>
        <taxon>Metamonada</taxon>
        <taxon>Parabasalia</taxon>
        <taxon>Tritrichomonadida</taxon>
        <taxon>Tritrichomonadidae</taxon>
        <taxon>Tritrichomonas</taxon>
    </lineage>
</organism>
<dbReference type="PROSITE" id="PS50929">
    <property type="entry name" value="ABC_TM1F"/>
    <property type="match status" value="1"/>
</dbReference>
<dbReference type="GO" id="GO:0012505">
    <property type="term" value="C:endomembrane system"/>
    <property type="evidence" value="ECO:0007669"/>
    <property type="project" value="UniProtKB-SubCell"/>
</dbReference>
<dbReference type="GO" id="GO:0005524">
    <property type="term" value="F:ATP binding"/>
    <property type="evidence" value="ECO:0007669"/>
    <property type="project" value="UniProtKB-KW"/>
</dbReference>
<dbReference type="PROSITE" id="PS50893">
    <property type="entry name" value="ABC_TRANSPORTER_2"/>
    <property type="match status" value="1"/>
</dbReference>
<feature type="region of interest" description="Disordered" evidence="10">
    <location>
        <begin position="1"/>
        <end position="29"/>
    </location>
</feature>
<evidence type="ECO:0000256" key="8">
    <source>
        <dbReference type="ARBA" id="ARBA00022989"/>
    </source>
</evidence>
<evidence type="ECO:0000256" key="10">
    <source>
        <dbReference type="SAM" id="MobiDB-lite"/>
    </source>
</evidence>
<dbReference type="Proteomes" id="UP000179807">
    <property type="component" value="Unassembled WGS sequence"/>
</dbReference>
<feature type="compositionally biased region" description="Acidic residues" evidence="10">
    <location>
        <begin position="1"/>
        <end position="15"/>
    </location>
</feature>
<gene>
    <name evidence="14" type="ORF">TRFO_11089</name>
</gene>
<dbReference type="InterPro" id="IPR003439">
    <property type="entry name" value="ABC_transporter-like_ATP-bd"/>
</dbReference>
<proteinExistence type="inferred from homology"/>
<evidence type="ECO:0000256" key="5">
    <source>
        <dbReference type="ARBA" id="ARBA00022741"/>
    </source>
</evidence>
<evidence type="ECO:0000259" key="12">
    <source>
        <dbReference type="PROSITE" id="PS50893"/>
    </source>
</evidence>
<dbReference type="SMART" id="SM00382">
    <property type="entry name" value="AAA"/>
    <property type="match status" value="1"/>
</dbReference>
<feature type="transmembrane region" description="Helical" evidence="11">
    <location>
        <begin position="307"/>
        <end position="327"/>
    </location>
</feature>
<evidence type="ECO:0000256" key="1">
    <source>
        <dbReference type="ARBA" id="ARBA00004127"/>
    </source>
</evidence>
<dbReference type="EMBL" id="MLAK01001315">
    <property type="protein sequence ID" value="OHS94474.1"/>
    <property type="molecule type" value="Genomic_DNA"/>
</dbReference>